<dbReference type="InterPro" id="IPR018108">
    <property type="entry name" value="MCP_transmembrane"/>
</dbReference>
<evidence type="ECO:0000256" key="4">
    <source>
        <dbReference type="ARBA" id="ARBA00022692"/>
    </source>
</evidence>
<dbReference type="RefSeq" id="XP_018065389.1">
    <property type="nucleotide sequence ID" value="XM_018218768.1"/>
</dbReference>
<keyword evidence="9 10" id="KW-0472">Membrane</keyword>
<dbReference type="STRING" id="149040.A0A194WTM6"/>
<protein>
    <submittedName>
        <fullName evidence="12">Mitochondrial tricarboxylate transporter</fullName>
    </submittedName>
</protein>
<dbReference type="PANTHER" id="PTHR45788:SF4">
    <property type="entry name" value="TRICARBOXYLATE TRANSPORT PROTEIN, MITOCHONDRIAL"/>
    <property type="match status" value="1"/>
</dbReference>
<dbReference type="InParanoid" id="A0A194WTM6"/>
<evidence type="ECO:0000256" key="5">
    <source>
        <dbReference type="ARBA" id="ARBA00022737"/>
    </source>
</evidence>
<proteinExistence type="inferred from homology"/>
<comment type="similarity">
    <text evidence="2 11">Belongs to the mitochondrial carrier (TC 2.A.29) family.</text>
</comment>
<evidence type="ECO:0000256" key="10">
    <source>
        <dbReference type="PROSITE-ProRule" id="PRU00282"/>
    </source>
</evidence>
<comment type="subcellular location">
    <subcellularLocation>
        <location evidence="1">Mitochondrion membrane</location>
        <topology evidence="1">Multi-pass membrane protein</topology>
    </subcellularLocation>
</comment>
<dbReference type="EMBL" id="KQ947427">
    <property type="protein sequence ID" value="KUJ11034.1"/>
    <property type="molecule type" value="Genomic_DNA"/>
</dbReference>
<keyword evidence="13" id="KW-1185">Reference proteome</keyword>
<dbReference type="GO" id="GO:0031966">
    <property type="term" value="C:mitochondrial membrane"/>
    <property type="evidence" value="ECO:0007669"/>
    <property type="project" value="UniProtKB-SubCell"/>
</dbReference>
<keyword evidence="8" id="KW-0496">Mitochondrion</keyword>
<dbReference type="Gene3D" id="1.50.40.10">
    <property type="entry name" value="Mitochondrial carrier domain"/>
    <property type="match status" value="1"/>
</dbReference>
<dbReference type="Pfam" id="PF00153">
    <property type="entry name" value="Mito_carr"/>
    <property type="match status" value="3"/>
</dbReference>
<dbReference type="GeneID" id="28828494"/>
<dbReference type="PANTHER" id="PTHR45788">
    <property type="entry name" value="SUCCINATE/FUMARATE MITOCHONDRIAL TRANSPORTER-RELATED"/>
    <property type="match status" value="1"/>
</dbReference>
<keyword evidence="4 10" id="KW-0812">Transmembrane</keyword>
<accession>A0A194WTM6</accession>
<dbReference type="OrthoDB" id="44467at2759"/>
<sequence>MAGNEKPNAATKIIAGGFAGASETIITYPAEFIKTRRQLPQHAHGSISSIAVIQSTYRTFGWTGFYSGCGALAMSNTLKSGIRFFSFETSRDLLDKLFHTQQGQRSPWVNVLSGLSAGVVEVLLVVTPGEALKTRLIKDSGPKGQRVLSGRGVFGAMTHIVQRDGISTLWKGAIPVMSKQATNSAVRISTFGAMQEQVAKRWPRWEGQVVTTLTIGAISGVVTVYASMPFDNMKTRMQGSCNEYSGMVDCARKSLMMEGVGVFWRGTTPRLVRLTLSSGITFTVYDQVVRVLRAAQQPHTEMHLA</sequence>
<name>A0A194WTM6_MOLSC</name>
<evidence type="ECO:0000256" key="6">
    <source>
        <dbReference type="ARBA" id="ARBA00022792"/>
    </source>
</evidence>
<feature type="repeat" description="Solcar" evidence="10">
    <location>
        <begin position="207"/>
        <end position="291"/>
    </location>
</feature>
<evidence type="ECO:0000256" key="8">
    <source>
        <dbReference type="ARBA" id="ARBA00023128"/>
    </source>
</evidence>
<keyword evidence="5" id="KW-0677">Repeat</keyword>
<dbReference type="GO" id="GO:0071913">
    <property type="term" value="F:citrate secondary active transmembrane transporter activity"/>
    <property type="evidence" value="ECO:0007669"/>
    <property type="project" value="TreeGrafter"/>
</dbReference>
<dbReference type="GO" id="GO:0006843">
    <property type="term" value="P:mitochondrial citrate transmembrane transport"/>
    <property type="evidence" value="ECO:0007669"/>
    <property type="project" value="TreeGrafter"/>
</dbReference>
<dbReference type="SUPFAM" id="SSF103506">
    <property type="entry name" value="Mitochondrial carrier"/>
    <property type="match status" value="1"/>
</dbReference>
<evidence type="ECO:0000313" key="12">
    <source>
        <dbReference type="EMBL" id="KUJ11034.1"/>
    </source>
</evidence>
<reference evidence="12 13" key="1">
    <citation type="submission" date="2015-10" db="EMBL/GenBank/DDBJ databases">
        <title>Full genome of DAOMC 229536 Phialocephala scopiformis, a fungal endophyte of spruce producing the potent anti-insectan compound rugulosin.</title>
        <authorList>
            <consortium name="DOE Joint Genome Institute"/>
            <person name="Walker A.K."/>
            <person name="Frasz S.L."/>
            <person name="Seifert K.A."/>
            <person name="Miller J.D."/>
            <person name="Mondo S.J."/>
            <person name="Labutti K."/>
            <person name="Lipzen A."/>
            <person name="Dockter R."/>
            <person name="Kennedy M."/>
            <person name="Grigoriev I.V."/>
            <person name="Spatafora J.W."/>
        </authorList>
    </citation>
    <scope>NUCLEOTIDE SEQUENCE [LARGE SCALE GENOMIC DNA]</scope>
    <source>
        <strain evidence="12 13">CBS 120377</strain>
    </source>
</reference>
<evidence type="ECO:0000256" key="3">
    <source>
        <dbReference type="ARBA" id="ARBA00022448"/>
    </source>
</evidence>
<evidence type="ECO:0000256" key="1">
    <source>
        <dbReference type="ARBA" id="ARBA00004225"/>
    </source>
</evidence>
<gene>
    <name evidence="12" type="ORF">LY89DRAFT_722904</name>
</gene>
<keyword evidence="6" id="KW-0999">Mitochondrion inner membrane</keyword>
<dbReference type="InterPro" id="IPR049563">
    <property type="entry name" value="TXTP-like"/>
</dbReference>
<keyword evidence="3 11" id="KW-0813">Transport</keyword>
<dbReference type="KEGG" id="psco:LY89DRAFT_722904"/>
<feature type="repeat" description="Solcar" evidence="10">
    <location>
        <begin position="7"/>
        <end position="93"/>
    </location>
</feature>
<keyword evidence="7" id="KW-1133">Transmembrane helix</keyword>
<evidence type="ECO:0000313" key="13">
    <source>
        <dbReference type="Proteomes" id="UP000070700"/>
    </source>
</evidence>
<dbReference type="Proteomes" id="UP000070700">
    <property type="component" value="Unassembled WGS sequence"/>
</dbReference>
<dbReference type="PROSITE" id="PS50920">
    <property type="entry name" value="SOLCAR"/>
    <property type="match status" value="3"/>
</dbReference>
<dbReference type="AlphaFoldDB" id="A0A194WTM6"/>
<evidence type="ECO:0000256" key="9">
    <source>
        <dbReference type="ARBA" id="ARBA00023136"/>
    </source>
</evidence>
<dbReference type="InterPro" id="IPR023395">
    <property type="entry name" value="MCP_dom_sf"/>
</dbReference>
<organism evidence="12 13">
    <name type="scientific">Mollisia scopiformis</name>
    <name type="common">Conifer needle endophyte fungus</name>
    <name type="synonym">Phialocephala scopiformis</name>
    <dbReference type="NCBI Taxonomy" id="149040"/>
    <lineage>
        <taxon>Eukaryota</taxon>
        <taxon>Fungi</taxon>
        <taxon>Dikarya</taxon>
        <taxon>Ascomycota</taxon>
        <taxon>Pezizomycotina</taxon>
        <taxon>Leotiomycetes</taxon>
        <taxon>Helotiales</taxon>
        <taxon>Mollisiaceae</taxon>
        <taxon>Mollisia</taxon>
    </lineage>
</organism>
<evidence type="ECO:0000256" key="11">
    <source>
        <dbReference type="RuleBase" id="RU000488"/>
    </source>
</evidence>
<evidence type="ECO:0000256" key="2">
    <source>
        <dbReference type="ARBA" id="ARBA00006375"/>
    </source>
</evidence>
<feature type="repeat" description="Solcar" evidence="10">
    <location>
        <begin position="105"/>
        <end position="197"/>
    </location>
</feature>
<evidence type="ECO:0000256" key="7">
    <source>
        <dbReference type="ARBA" id="ARBA00022989"/>
    </source>
</evidence>